<evidence type="ECO:0000256" key="2">
    <source>
        <dbReference type="PROSITE-ProRule" id="PRU00335"/>
    </source>
</evidence>
<dbReference type="PANTHER" id="PTHR43479:SF11">
    <property type="entry name" value="ACREF_ENVCD OPERON REPRESSOR-RELATED"/>
    <property type="match status" value="1"/>
</dbReference>
<accession>A0A1E5L1X5</accession>
<evidence type="ECO:0000313" key="5">
    <source>
        <dbReference type="Proteomes" id="UP000095256"/>
    </source>
</evidence>
<evidence type="ECO:0000256" key="1">
    <source>
        <dbReference type="ARBA" id="ARBA00023125"/>
    </source>
</evidence>
<sequence length="199" mass="23273">MESNGKRESSNLTKKGIFVAAFDNFYQVGFSNASLEKISKDANVSRGATYWHFKNKKDLYEQTVKHILNEIYKKKEVIYQNSALNFKEKAVEIIWLPHENKQEFRFLQQADVTIALNKEFEELEALISQARLDLYDFFKKGIEALQRESPRLQCFPSKDLANLLYSYFEGMYSSYPPQEITENYTKDGIRNCLSAIFDK</sequence>
<dbReference type="Gene3D" id="1.10.357.10">
    <property type="entry name" value="Tetracycline Repressor, domain 2"/>
    <property type="match status" value="1"/>
</dbReference>
<protein>
    <recommendedName>
        <fullName evidence="3">HTH tetR-type domain-containing protein</fullName>
    </recommendedName>
</protein>
<dbReference type="InterPro" id="IPR050624">
    <property type="entry name" value="HTH-type_Tx_Regulator"/>
</dbReference>
<evidence type="ECO:0000313" key="4">
    <source>
        <dbReference type="EMBL" id="OEH84135.1"/>
    </source>
</evidence>
<dbReference type="STRING" id="762845.BCR26_00720"/>
<organism evidence="4 5">
    <name type="scientific">Enterococcus rivorum</name>
    <dbReference type="NCBI Taxonomy" id="762845"/>
    <lineage>
        <taxon>Bacteria</taxon>
        <taxon>Bacillati</taxon>
        <taxon>Bacillota</taxon>
        <taxon>Bacilli</taxon>
        <taxon>Lactobacillales</taxon>
        <taxon>Enterococcaceae</taxon>
        <taxon>Enterococcus</taxon>
    </lineage>
</organism>
<dbReference type="PRINTS" id="PR00455">
    <property type="entry name" value="HTHTETR"/>
</dbReference>
<keyword evidence="1 2" id="KW-0238">DNA-binding</keyword>
<dbReference type="Pfam" id="PF00440">
    <property type="entry name" value="TetR_N"/>
    <property type="match status" value="1"/>
</dbReference>
<dbReference type="OrthoDB" id="9814200at2"/>
<dbReference type="GO" id="GO:0003677">
    <property type="term" value="F:DNA binding"/>
    <property type="evidence" value="ECO:0007669"/>
    <property type="project" value="UniProtKB-UniRule"/>
</dbReference>
<name>A0A1E5L1X5_9ENTE</name>
<dbReference type="AlphaFoldDB" id="A0A1E5L1X5"/>
<dbReference type="InterPro" id="IPR009057">
    <property type="entry name" value="Homeodomain-like_sf"/>
</dbReference>
<feature type="DNA-binding region" description="H-T-H motif" evidence="2">
    <location>
        <begin position="34"/>
        <end position="53"/>
    </location>
</feature>
<dbReference type="PANTHER" id="PTHR43479">
    <property type="entry name" value="ACREF/ENVCD OPERON REPRESSOR-RELATED"/>
    <property type="match status" value="1"/>
</dbReference>
<feature type="domain" description="HTH tetR-type" evidence="3">
    <location>
        <begin position="11"/>
        <end position="71"/>
    </location>
</feature>
<dbReference type="SUPFAM" id="SSF46689">
    <property type="entry name" value="Homeodomain-like"/>
    <property type="match status" value="1"/>
</dbReference>
<gene>
    <name evidence="4" type="ORF">BCR26_00720</name>
</gene>
<comment type="caution">
    <text evidence="4">The sequence shown here is derived from an EMBL/GenBank/DDBJ whole genome shotgun (WGS) entry which is preliminary data.</text>
</comment>
<dbReference type="InterPro" id="IPR001647">
    <property type="entry name" value="HTH_TetR"/>
</dbReference>
<keyword evidence="5" id="KW-1185">Reference proteome</keyword>
<proteinExistence type="predicted"/>
<reference evidence="4 5" key="1">
    <citation type="submission" date="2016-09" db="EMBL/GenBank/DDBJ databases">
        <authorList>
            <person name="Capua I."/>
            <person name="De Benedictis P."/>
            <person name="Joannis T."/>
            <person name="Lombin L.H."/>
            <person name="Cattoli G."/>
        </authorList>
    </citation>
    <scope>NUCLEOTIDE SEQUENCE [LARGE SCALE GENOMIC DNA]</scope>
    <source>
        <strain evidence="4 5">LMG 25899</strain>
    </source>
</reference>
<dbReference type="Proteomes" id="UP000095256">
    <property type="component" value="Unassembled WGS sequence"/>
</dbReference>
<dbReference type="PROSITE" id="PS50977">
    <property type="entry name" value="HTH_TETR_2"/>
    <property type="match status" value="1"/>
</dbReference>
<dbReference type="EMBL" id="MIEK01000001">
    <property type="protein sequence ID" value="OEH84135.1"/>
    <property type="molecule type" value="Genomic_DNA"/>
</dbReference>
<evidence type="ECO:0000259" key="3">
    <source>
        <dbReference type="PROSITE" id="PS50977"/>
    </source>
</evidence>